<dbReference type="InterPro" id="IPR038471">
    <property type="entry name" value="MecA_C_sf"/>
</dbReference>
<accession>A0A109RGT6</accession>
<dbReference type="PIRSF" id="PIRSF029008">
    <property type="entry name" value="MecA"/>
    <property type="match status" value="1"/>
</dbReference>
<keyword evidence="3" id="KW-1185">Reference proteome</keyword>
<comment type="similarity">
    <text evidence="1">Belongs to the MecA family.</text>
</comment>
<proteinExistence type="inferred from homology"/>
<name>A0A109RGT6_9LACT</name>
<dbReference type="InterPro" id="IPR008681">
    <property type="entry name" value="Neg-reg_MecA"/>
</dbReference>
<sequence>MEMEYINENTIKVFIDANDLLEHNISFIDIMQNQSSVENFFMNILEEVDVSKKFQHSDAITFQVMPKNNGIDLYISKSDADREAKGMETLHTMLEAVSQEEDKPEKTVEATLPIIEDTYLVKIVLGFDHFDQVLEFAQVLDLEAANDLYLLNNKYYLLVSFDRSEYMTNEIYDAIYRLLEFTQISPINLAVLAEHGKKLIADNACLFLKNKFS</sequence>
<organism evidence="2 3">
    <name type="scientific">Aerococcus urinaehominis</name>
    <dbReference type="NCBI Taxonomy" id="128944"/>
    <lineage>
        <taxon>Bacteria</taxon>
        <taxon>Bacillati</taxon>
        <taxon>Bacillota</taxon>
        <taxon>Bacilli</taxon>
        <taxon>Lactobacillales</taxon>
        <taxon>Aerococcaceae</taxon>
        <taxon>Aerococcus</taxon>
    </lineage>
</organism>
<dbReference type="KEGG" id="auh:AWM75_06350"/>
<evidence type="ECO:0000313" key="3">
    <source>
        <dbReference type="Proteomes" id="UP000062260"/>
    </source>
</evidence>
<dbReference type="AlphaFoldDB" id="A0A109RGT6"/>
<reference evidence="2 3" key="1">
    <citation type="journal article" date="2016" name="Genome Announc.">
        <title>Complete Genome Sequences of Aerococcus christensenii CCUG 28831T, Aerococcus sanguinicola CCUG 43001T, Aerococcus urinae CCUG 36881T, Aerococcus urinaeequi CCUG 28094T, Aerococcus urinaehominis CCUG 42038 BT, and Aerococcus viridans CCUG 4311T.</title>
        <authorList>
            <person name="Carkaci D."/>
            <person name="Dargis R."/>
            <person name="Nielsen X.C."/>
            <person name="Skovgaard O."/>
            <person name="Fuursted K."/>
            <person name="Christensen J.J."/>
        </authorList>
    </citation>
    <scope>NUCLEOTIDE SEQUENCE [LARGE SCALE GENOMIC DNA]</scope>
    <source>
        <strain evidence="2 3">CCUG42038B</strain>
    </source>
</reference>
<evidence type="ECO:0000256" key="1">
    <source>
        <dbReference type="ARBA" id="ARBA00005397"/>
    </source>
</evidence>
<evidence type="ECO:0000313" key="2">
    <source>
        <dbReference type="EMBL" id="AMB99626.1"/>
    </source>
</evidence>
<dbReference type="Proteomes" id="UP000062260">
    <property type="component" value="Chromosome"/>
</dbReference>
<gene>
    <name evidence="2" type="ORF">AWM75_06350</name>
</gene>
<dbReference type="RefSeq" id="WP_067979746.1">
    <property type="nucleotide sequence ID" value="NZ_CP014163.1"/>
</dbReference>
<dbReference type="Gene3D" id="3.30.70.1950">
    <property type="match status" value="1"/>
</dbReference>
<dbReference type="PANTHER" id="PTHR39161">
    <property type="entry name" value="ADAPTER PROTEIN MECA"/>
    <property type="match status" value="1"/>
</dbReference>
<dbReference type="PANTHER" id="PTHR39161:SF1">
    <property type="entry name" value="ADAPTER PROTEIN MECA 1"/>
    <property type="match status" value="1"/>
</dbReference>
<dbReference type="OrthoDB" id="2360201at2"/>
<dbReference type="STRING" id="128944.AWM75_06350"/>
<protein>
    <submittedName>
        <fullName evidence="2">Uncharacterized protein</fullName>
    </submittedName>
</protein>
<dbReference type="EMBL" id="CP014163">
    <property type="protein sequence ID" value="AMB99626.1"/>
    <property type="molecule type" value="Genomic_DNA"/>
</dbReference>
<dbReference type="Pfam" id="PF05389">
    <property type="entry name" value="MecA"/>
    <property type="match status" value="1"/>
</dbReference>
<reference evidence="3" key="2">
    <citation type="submission" date="2016-01" db="EMBL/GenBank/DDBJ databases">
        <title>Six Aerococcus type strain genome sequencing and assembly using PacBio and Illumina Hiseq.</title>
        <authorList>
            <person name="Carkaci D."/>
            <person name="Dargis R."/>
            <person name="Nielsen X.C."/>
            <person name="Skovgaard O."/>
            <person name="Fuursted K."/>
            <person name="Christensen J.J."/>
        </authorList>
    </citation>
    <scope>NUCLEOTIDE SEQUENCE [LARGE SCALE GENOMIC DNA]</scope>
    <source>
        <strain evidence="3">CCUG42038B</strain>
    </source>
</reference>